<evidence type="ECO:0000256" key="6">
    <source>
        <dbReference type="ARBA" id="ARBA00023163"/>
    </source>
</evidence>
<feature type="region of interest" description="Disordered" evidence="7">
    <location>
        <begin position="1"/>
        <end position="56"/>
    </location>
</feature>
<evidence type="ECO:0000313" key="10">
    <source>
        <dbReference type="Proteomes" id="UP001221597"/>
    </source>
</evidence>
<sequence>MKINGPNHSNFNPYKKHMTQQPDVQRKMQSQRDKVEISHQGKALQGSEQKNEARQKHVDEIKAAVENGKYQVDSSATAQKMIDFFSKKG</sequence>
<dbReference type="Proteomes" id="UP001221597">
    <property type="component" value="Chromosome"/>
</dbReference>
<organism evidence="9 10">
    <name type="scientific">Halobacillus naozhouensis</name>
    <dbReference type="NCBI Taxonomy" id="554880"/>
    <lineage>
        <taxon>Bacteria</taxon>
        <taxon>Bacillati</taxon>
        <taxon>Bacillota</taxon>
        <taxon>Bacilli</taxon>
        <taxon>Bacillales</taxon>
        <taxon>Bacillaceae</taxon>
        <taxon>Halobacillus</taxon>
    </lineage>
</organism>
<evidence type="ECO:0000313" key="9">
    <source>
        <dbReference type="EMBL" id="WFT73784.1"/>
    </source>
</evidence>
<reference evidence="9 10" key="1">
    <citation type="submission" date="2023-04" db="EMBL/GenBank/DDBJ databases">
        <title>Genome sequence of Halobacillus naozhouensis KACC 21980.</title>
        <authorList>
            <person name="Kim S."/>
            <person name="Heo J."/>
            <person name="Kwon S.-W."/>
        </authorList>
    </citation>
    <scope>NUCLEOTIDE SEQUENCE [LARGE SCALE GENOMIC DNA]</scope>
    <source>
        <strain evidence="9 10">KCTC 13234</strain>
    </source>
</reference>
<evidence type="ECO:0000259" key="8">
    <source>
        <dbReference type="Pfam" id="PF04316"/>
    </source>
</evidence>
<evidence type="ECO:0000256" key="3">
    <source>
        <dbReference type="ARBA" id="ARBA00022491"/>
    </source>
</evidence>
<dbReference type="RefSeq" id="WP_283075791.1">
    <property type="nucleotide sequence ID" value="NZ_CP121671.1"/>
</dbReference>
<evidence type="ECO:0000256" key="5">
    <source>
        <dbReference type="ARBA" id="ARBA00023015"/>
    </source>
</evidence>
<keyword evidence="9" id="KW-0282">Flagellum</keyword>
<keyword evidence="9" id="KW-0969">Cilium</keyword>
<evidence type="ECO:0000256" key="1">
    <source>
        <dbReference type="ARBA" id="ARBA00005322"/>
    </source>
</evidence>
<keyword evidence="10" id="KW-1185">Reference proteome</keyword>
<dbReference type="InterPro" id="IPR035890">
    <property type="entry name" value="Anti-sigma-28_factor_FlgM_sf"/>
</dbReference>
<protein>
    <recommendedName>
        <fullName evidence="2">Negative regulator of flagellin synthesis</fullName>
    </recommendedName>
</protein>
<keyword evidence="9" id="KW-0966">Cell projection</keyword>
<dbReference type="Pfam" id="PF04316">
    <property type="entry name" value="FlgM"/>
    <property type="match status" value="1"/>
</dbReference>
<evidence type="ECO:0000256" key="2">
    <source>
        <dbReference type="ARBA" id="ARBA00017823"/>
    </source>
</evidence>
<proteinExistence type="inferred from homology"/>
<dbReference type="NCBIfam" id="TIGR03824">
    <property type="entry name" value="FlgM_jcvi"/>
    <property type="match status" value="1"/>
</dbReference>
<dbReference type="InterPro" id="IPR007412">
    <property type="entry name" value="FlgM"/>
</dbReference>
<gene>
    <name evidence="9" type="primary">flgM</name>
    <name evidence="9" type="ORF">P9989_15610</name>
</gene>
<feature type="compositionally biased region" description="Polar residues" evidence="7">
    <location>
        <begin position="1"/>
        <end position="12"/>
    </location>
</feature>
<accession>A0ABY8IUI3</accession>
<dbReference type="EMBL" id="CP121671">
    <property type="protein sequence ID" value="WFT73784.1"/>
    <property type="molecule type" value="Genomic_DNA"/>
</dbReference>
<keyword evidence="5" id="KW-0805">Transcription regulation</keyword>
<evidence type="ECO:0000256" key="4">
    <source>
        <dbReference type="ARBA" id="ARBA00022795"/>
    </source>
</evidence>
<dbReference type="SUPFAM" id="SSF101498">
    <property type="entry name" value="Anti-sigma factor FlgM"/>
    <property type="match status" value="1"/>
</dbReference>
<name>A0ABY8IUI3_9BACI</name>
<feature type="compositionally biased region" description="Basic and acidic residues" evidence="7">
    <location>
        <begin position="24"/>
        <end position="39"/>
    </location>
</feature>
<feature type="domain" description="Anti-sigma-28 factor FlgM C-terminal" evidence="8">
    <location>
        <begin position="33"/>
        <end position="83"/>
    </location>
</feature>
<keyword evidence="4" id="KW-1005">Bacterial flagellum biogenesis</keyword>
<evidence type="ECO:0000256" key="7">
    <source>
        <dbReference type="SAM" id="MobiDB-lite"/>
    </source>
</evidence>
<comment type="similarity">
    <text evidence="1">Belongs to the FlgM family.</text>
</comment>
<keyword evidence="3" id="KW-0678">Repressor</keyword>
<dbReference type="InterPro" id="IPR031316">
    <property type="entry name" value="FlgM_C"/>
</dbReference>
<keyword evidence="6" id="KW-0804">Transcription</keyword>